<dbReference type="InParanoid" id="A0A6P6YIH1"/>
<dbReference type="KEGG" id="dpte:113798242"/>
<evidence type="ECO:0000313" key="3">
    <source>
        <dbReference type="RefSeq" id="XP_027204551.1"/>
    </source>
</evidence>
<feature type="non-terminal residue" evidence="3">
    <location>
        <position position="299"/>
    </location>
</feature>
<dbReference type="RefSeq" id="XP_027204551.1">
    <property type="nucleotide sequence ID" value="XM_027348750.1"/>
</dbReference>
<gene>
    <name evidence="3" type="primary">LOC113798242</name>
</gene>
<name>A0A6P6YIH1_DERPT</name>
<evidence type="ECO:0000256" key="1">
    <source>
        <dbReference type="SAM" id="SignalP"/>
    </source>
</evidence>
<keyword evidence="1" id="KW-0732">Signal</keyword>
<sequence length="299" mass="35429">MCLSNMKFIHVFYLILLITSEIRTDNEMKMTAIKKDLICESLKNNNNTQFKILAIGTTSERILLITKDFFVYDVPINYLERDKLYLPTKPTPIKNKYPILFKNKIFADIRTMVKIDNAFIINDGKDDWIFLTSEESKLHYNIDTSEVFGESVPSDKKNKVFVSSDKPRHYYSLVIKDNNLYMNIDRYDDDSNFKNMSIIPTEGSKYLICSNPQNTRIRMEKKIKCRSGIPVQWPVLKGFVTNYKFYLFGRSYIYIFDEAVYNNQGEKYPVKKISYDTYFLCQDEKIQTEKNRQQRKQMD</sequence>
<organism evidence="2 3">
    <name type="scientific">Dermatophagoides pteronyssinus</name>
    <name type="common">European house dust mite</name>
    <dbReference type="NCBI Taxonomy" id="6956"/>
    <lineage>
        <taxon>Eukaryota</taxon>
        <taxon>Metazoa</taxon>
        <taxon>Ecdysozoa</taxon>
        <taxon>Arthropoda</taxon>
        <taxon>Chelicerata</taxon>
        <taxon>Arachnida</taxon>
        <taxon>Acari</taxon>
        <taxon>Acariformes</taxon>
        <taxon>Sarcoptiformes</taxon>
        <taxon>Astigmata</taxon>
        <taxon>Psoroptidia</taxon>
        <taxon>Analgoidea</taxon>
        <taxon>Pyroglyphidae</taxon>
        <taxon>Dermatophagoidinae</taxon>
        <taxon>Dermatophagoides</taxon>
    </lineage>
</organism>
<protein>
    <submittedName>
        <fullName evidence="3">Uncharacterized protein LOC113798242</fullName>
    </submittedName>
</protein>
<reference evidence="3" key="1">
    <citation type="submission" date="2025-08" db="UniProtKB">
        <authorList>
            <consortium name="RefSeq"/>
        </authorList>
    </citation>
    <scope>IDENTIFICATION</scope>
    <source>
        <strain evidence="3">Airmid</strain>
    </source>
</reference>
<keyword evidence="2" id="KW-1185">Reference proteome</keyword>
<dbReference type="OrthoDB" id="10580644at2759"/>
<dbReference type="Proteomes" id="UP000515146">
    <property type="component" value="Unplaced"/>
</dbReference>
<accession>A0A6P6YIH1</accession>
<evidence type="ECO:0000313" key="2">
    <source>
        <dbReference type="Proteomes" id="UP000515146"/>
    </source>
</evidence>
<proteinExistence type="predicted"/>
<feature type="signal peptide" evidence="1">
    <location>
        <begin position="1"/>
        <end position="24"/>
    </location>
</feature>
<feature type="chain" id="PRO_5027650122" evidence="1">
    <location>
        <begin position="25"/>
        <end position="299"/>
    </location>
</feature>
<dbReference type="AlphaFoldDB" id="A0A6P6YIH1"/>